<keyword evidence="4" id="KW-0676">Redox-active center</keyword>
<evidence type="ECO:0000256" key="3">
    <source>
        <dbReference type="ARBA" id="ARBA00023157"/>
    </source>
</evidence>
<feature type="chain" id="PRO_5022165961" evidence="5">
    <location>
        <begin position="35"/>
        <end position="214"/>
    </location>
</feature>
<sequence length="214" mass="24428" precursor="true">MMNFRQTPVFFFQKMTFWSAVCCATLLISASACQSKVETEPTPTASDPRQSTEPAAKVSLEIGDWTRVEALVQEHQGQIVVVDLWSNSCLPCIQEFPEFVSLQKRFPETVVCISFNCDYFGGRRHPPESFRPQVEQFLTKQQAHFPNILNNVATDEFFPSMDLTSIPATYVFDQEGKVAKRFDNDHHEYGKGGYTYQQDVIPFLESLLNQQPPK</sequence>
<keyword evidence="5" id="KW-0732">Signal</keyword>
<dbReference type="InterPro" id="IPR036249">
    <property type="entry name" value="Thioredoxin-like_sf"/>
</dbReference>
<dbReference type="CDD" id="cd02966">
    <property type="entry name" value="TlpA_like_family"/>
    <property type="match status" value="1"/>
</dbReference>
<dbReference type="GO" id="GO:0016491">
    <property type="term" value="F:oxidoreductase activity"/>
    <property type="evidence" value="ECO:0007669"/>
    <property type="project" value="InterPro"/>
</dbReference>
<dbReference type="GO" id="GO:0030313">
    <property type="term" value="C:cell envelope"/>
    <property type="evidence" value="ECO:0007669"/>
    <property type="project" value="UniProtKB-SubCell"/>
</dbReference>
<dbReference type="EMBL" id="CP036317">
    <property type="protein sequence ID" value="QDV20403.1"/>
    <property type="molecule type" value="Genomic_DNA"/>
</dbReference>
<proteinExistence type="predicted"/>
<dbReference type="PROSITE" id="PS51352">
    <property type="entry name" value="THIOREDOXIN_2"/>
    <property type="match status" value="1"/>
</dbReference>
<dbReference type="GO" id="GO:0016209">
    <property type="term" value="F:antioxidant activity"/>
    <property type="evidence" value="ECO:0007669"/>
    <property type="project" value="InterPro"/>
</dbReference>
<dbReference type="AlphaFoldDB" id="A0A518FVN0"/>
<feature type="signal peptide" evidence="5">
    <location>
        <begin position="1"/>
        <end position="34"/>
    </location>
</feature>
<comment type="subcellular location">
    <subcellularLocation>
        <location evidence="1">Cell envelope</location>
    </subcellularLocation>
</comment>
<evidence type="ECO:0000256" key="2">
    <source>
        <dbReference type="ARBA" id="ARBA00022748"/>
    </source>
</evidence>
<evidence type="ECO:0000256" key="1">
    <source>
        <dbReference type="ARBA" id="ARBA00004196"/>
    </source>
</evidence>
<protein>
    <submittedName>
        <fullName evidence="7">Thiol-disulfide oxidoreductase</fullName>
    </submittedName>
</protein>
<dbReference type="Pfam" id="PF00578">
    <property type="entry name" value="AhpC-TSA"/>
    <property type="match status" value="1"/>
</dbReference>
<dbReference type="InterPro" id="IPR050553">
    <property type="entry name" value="Thioredoxin_ResA/DsbE_sf"/>
</dbReference>
<dbReference type="SUPFAM" id="SSF52833">
    <property type="entry name" value="Thioredoxin-like"/>
    <property type="match status" value="1"/>
</dbReference>
<dbReference type="InterPro" id="IPR000866">
    <property type="entry name" value="AhpC/TSA"/>
</dbReference>
<reference evidence="7 8" key="1">
    <citation type="submission" date="2019-02" db="EMBL/GenBank/DDBJ databases">
        <title>Deep-cultivation of Planctomycetes and their phenomic and genomic characterization uncovers novel biology.</title>
        <authorList>
            <person name="Wiegand S."/>
            <person name="Jogler M."/>
            <person name="Boedeker C."/>
            <person name="Pinto D."/>
            <person name="Vollmers J."/>
            <person name="Rivas-Marin E."/>
            <person name="Kohn T."/>
            <person name="Peeters S.H."/>
            <person name="Heuer A."/>
            <person name="Rast P."/>
            <person name="Oberbeckmann S."/>
            <person name="Bunk B."/>
            <person name="Jeske O."/>
            <person name="Meyerdierks A."/>
            <person name="Storesund J.E."/>
            <person name="Kallscheuer N."/>
            <person name="Luecker S."/>
            <person name="Lage O.M."/>
            <person name="Pohl T."/>
            <person name="Merkel B.J."/>
            <person name="Hornburger P."/>
            <person name="Mueller R.-W."/>
            <person name="Bruemmer F."/>
            <person name="Labrenz M."/>
            <person name="Spormann A.M."/>
            <person name="Op den Camp H."/>
            <person name="Overmann J."/>
            <person name="Amann R."/>
            <person name="Jetten M.S.M."/>
            <person name="Mascher T."/>
            <person name="Medema M.H."/>
            <person name="Devos D.P."/>
            <person name="Kaster A.-K."/>
            <person name="Ovreas L."/>
            <person name="Rohde M."/>
            <person name="Galperin M.Y."/>
            <person name="Jogler C."/>
        </authorList>
    </citation>
    <scope>NUCLEOTIDE SEQUENCE [LARGE SCALE GENOMIC DNA]</scope>
    <source>
        <strain evidence="7 8">Pan153</strain>
    </source>
</reference>
<name>A0A518FVN0_9PLAN</name>
<evidence type="ECO:0000256" key="5">
    <source>
        <dbReference type="SAM" id="SignalP"/>
    </source>
</evidence>
<dbReference type="OrthoDB" id="261812at2"/>
<dbReference type="PANTHER" id="PTHR42852">
    <property type="entry name" value="THIOL:DISULFIDE INTERCHANGE PROTEIN DSBE"/>
    <property type="match status" value="1"/>
</dbReference>
<evidence type="ECO:0000256" key="4">
    <source>
        <dbReference type="ARBA" id="ARBA00023284"/>
    </source>
</evidence>
<dbReference type="PANTHER" id="PTHR42852:SF6">
    <property type="entry name" value="THIOL:DISULFIDE INTERCHANGE PROTEIN DSBE"/>
    <property type="match status" value="1"/>
</dbReference>
<dbReference type="Gene3D" id="3.40.30.10">
    <property type="entry name" value="Glutaredoxin"/>
    <property type="match status" value="1"/>
</dbReference>
<gene>
    <name evidence="7" type="ORF">Pan153_50780</name>
</gene>
<dbReference type="Proteomes" id="UP000320839">
    <property type="component" value="Chromosome"/>
</dbReference>
<accession>A0A518FVN0</accession>
<feature type="domain" description="Thioredoxin" evidence="6">
    <location>
        <begin position="41"/>
        <end position="209"/>
    </location>
</feature>
<dbReference type="PROSITE" id="PS51257">
    <property type="entry name" value="PROKAR_LIPOPROTEIN"/>
    <property type="match status" value="1"/>
</dbReference>
<dbReference type="GO" id="GO:0017004">
    <property type="term" value="P:cytochrome complex assembly"/>
    <property type="evidence" value="ECO:0007669"/>
    <property type="project" value="UniProtKB-KW"/>
</dbReference>
<organism evidence="7 8">
    <name type="scientific">Gimesia panareensis</name>
    <dbReference type="NCBI Taxonomy" id="2527978"/>
    <lineage>
        <taxon>Bacteria</taxon>
        <taxon>Pseudomonadati</taxon>
        <taxon>Planctomycetota</taxon>
        <taxon>Planctomycetia</taxon>
        <taxon>Planctomycetales</taxon>
        <taxon>Planctomycetaceae</taxon>
        <taxon>Gimesia</taxon>
    </lineage>
</organism>
<evidence type="ECO:0000313" key="7">
    <source>
        <dbReference type="EMBL" id="QDV20403.1"/>
    </source>
</evidence>
<keyword evidence="3" id="KW-1015">Disulfide bond</keyword>
<dbReference type="InterPro" id="IPR013766">
    <property type="entry name" value="Thioredoxin_domain"/>
</dbReference>
<keyword evidence="2" id="KW-0201">Cytochrome c-type biogenesis</keyword>
<evidence type="ECO:0000313" key="8">
    <source>
        <dbReference type="Proteomes" id="UP000320839"/>
    </source>
</evidence>
<evidence type="ECO:0000259" key="6">
    <source>
        <dbReference type="PROSITE" id="PS51352"/>
    </source>
</evidence>